<sequence length="119" mass="13089">MQASQIATYEHRWVEGLNRGDLSSADDAFAANCVIHINGSPEPNIGLEDFKEMLKGLLIAFPNLRFTIEDHVIAGDKYTTRWTAEATHTGPLGDIAPTGKSIRINGLILDRVVDDKVIE</sequence>
<dbReference type="PANTHER" id="PTHR38436">
    <property type="entry name" value="POLYKETIDE CYCLASE SNOAL-LIKE DOMAIN"/>
    <property type="match status" value="1"/>
</dbReference>
<name>A0ABT8RK94_9BACT</name>
<dbReference type="InterPro" id="IPR009959">
    <property type="entry name" value="Cyclase_SnoaL-like"/>
</dbReference>
<dbReference type="Proteomes" id="UP001168528">
    <property type="component" value="Unassembled WGS sequence"/>
</dbReference>
<dbReference type="Pfam" id="PF07366">
    <property type="entry name" value="SnoaL"/>
    <property type="match status" value="1"/>
</dbReference>
<organism evidence="1 2">
    <name type="scientific">Rhodocytophaga aerolata</name>
    <dbReference type="NCBI Taxonomy" id="455078"/>
    <lineage>
        <taxon>Bacteria</taxon>
        <taxon>Pseudomonadati</taxon>
        <taxon>Bacteroidota</taxon>
        <taxon>Cytophagia</taxon>
        <taxon>Cytophagales</taxon>
        <taxon>Rhodocytophagaceae</taxon>
        <taxon>Rhodocytophaga</taxon>
    </lineage>
</organism>
<dbReference type="SUPFAM" id="SSF54427">
    <property type="entry name" value="NTF2-like"/>
    <property type="match status" value="1"/>
</dbReference>
<evidence type="ECO:0000313" key="2">
    <source>
        <dbReference type="Proteomes" id="UP001168528"/>
    </source>
</evidence>
<gene>
    <name evidence="1" type="ORF">Q0590_34720</name>
</gene>
<dbReference type="RefSeq" id="WP_302042277.1">
    <property type="nucleotide sequence ID" value="NZ_JAUKPO010000062.1"/>
</dbReference>
<dbReference type="InterPro" id="IPR032710">
    <property type="entry name" value="NTF2-like_dom_sf"/>
</dbReference>
<proteinExistence type="predicted"/>
<dbReference type="PANTHER" id="PTHR38436:SF1">
    <property type="entry name" value="ESTER CYCLASE"/>
    <property type="match status" value="1"/>
</dbReference>
<keyword evidence="2" id="KW-1185">Reference proteome</keyword>
<dbReference type="EMBL" id="JAUKPO010000062">
    <property type="protein sequence ID" value="MDO1451480.1"/>
    <property type="molecule type" value="Genomic_DNA"/>
</dbReference>
<accession>A0ABT8RK94</accession>
<dbReference type="Gene3D" id="3.10.450.50">
    <property type="match status" value="1"/>
</dbReference>
<protein>
    <submittedName>
        <fullName evidence="1">Ester cyclase</fullName>
    </submittedName>
</protein>
<reference evidence="1" key="1">
    <citation type="submission" date="2023-07" db="EMBL/GenBank/DDBJ databases">
        <title>The genome sequence of Rhodocytophaga aerolata KACC 12507.</title>
        <authorList>
            <person name="Zhang X."/>
        </authorList>
    </citation>
    <scope>NUCLEOTIDE SEQUENCE</scope>
    <source>
        <strain evidence="1">KACC 12507</strain>
    </source>
</reference>
<evidence type="ECO:0000313" key="1">
    <source>
        <dbReference type="EMBL" id="MDO1451480.1"/>
    </source>
</evidence>
<comment type="caution">
    <text evidence="1">The sequence shown here is derived from an EMBL/GenBank/DDBJ whole genome shotgun (WGS) entry which is preliminary data.</text>
</comment>